<keyword evidence="3" id="KW-1185">Reference proteome</keyword>
<gene>
    <name evidence="2" type="primary">KNAG0L00340</name>
    <name evidence="2" type="ordered locus">KNAG_0L00340</name>
</gene>
<feature type="compositionally biased region" description="Basic and acidic residues" evidence="1">
    <location>
        <begin position="463"/>
        <end position="481"/>
    </location>
</feature>
<dbReference type="STRING" id="1071383.J7S3J2"/>
<dbReference type="Proteomes" id="UP000006310">
    <property type="component" value="Chromosome 12"/>
</dbReference>
<reference evidence="3" key="2">
    <citation type="submission" date="2012-08" db="EMBL/GenBank/DDBJ databases">
        <title>Genome sequence of Kazachstania naganishii.</title>
        <authorList>
            <person name="Gordon J.L."/>
            <person name="Armisen D."/>
            <person name="Proux-Wera E."/>
            <person name="OhEigeartaigh S.S."/>
            <person name="Byrne K.P."/>
            <person name="Wolfe K.H."/>
        </authorList>
    </citation>
    <scope>NUCLEOTIDE SEQUENCE [LARGE SCALE GENOMIC DNA]</scope>
    <source>
        <strain evidence="3">ATCC MYA-139 / BCRC 22969 / CBS 8797 / CCRC 22969 / KCTC 17520 / NBRC 10181 / NCYC 3082</strain>
    </source>
</reference>
<dbReference type="eggNOG" id="ENOG502QQG0">
    <property type="taxonomic scope" value="Eukaryota"/>
</dbReference>
<proteinExistence type="predicted"/>
<dbReference type="InterPro" id="IPR051402">
    <property type="entry name" value="KPR-Related"/>
</dbReference>
<dbReference type="GO" id="GO:0005628">
    <property type="term" value="C:prospore membrane"/>
    <property type="evidence" value="ECO:0007669"/>
    <property type="project" value="EnsemblFungi"/>
</dbReference>
<dbReference type="PANTHER" id="PTHR21708">
    <property type="entry name" value="PROBABLE 2-DEHYDROPANTOATE 2-REDUCTASE"/>
    <property type="match status" value="1"/>
</dbReference>
<dbReference type="KEGG" id="kng:KNAG_0L00340"/>
<dbReference type="GeneID" id="34528431"/>
<dbReference type="PANTHER" id="PTHR21708:SF34">
    <property type="entry name" value="OUTER SPORE WALL PROTEIN 2"/>
    <property type="match status" value="1"/>
</dbReference>
<sequence length="669" mass="76877">MEQKKPLTCLIIGETPSTQFLGWRLSLSNTFVLLTSQYVSVDGLVAWKSTKLGANFYTPNIFTKDLNELGEKLLVTSPEGVTKCKYDIDIIVVSAISIERFEDYCTDLVSFSNKNTIVLVSSDFGCELEPFALKVFGDSCKCVLSILCEVECRQLSLGSYALVNDDHCCIYLGVSYSSKTYSHNQKMIVNANYVNTSLFDNNTSMAKFVNFLQMTKWISIQEMSQESSMALKIWECLIPKIALNILTVIYEQFDYDILLETKNTETIFQDLVKELFTICKAQCHQVVPVFCRTDDVTGDQIDFDKIVTYNKKKKRELINTTANEHPEYLSLPFEPYCFFHKFEYPAHILLYQPIVLANRYKVECSNVNFLFGFYSRLLSLSGLSINGGHHKRPTSLTIESNFHSLETEVKMSDVREEHHDNFDTSTGEVVGGNGVDLNLPSDLKKLYLTAENMGQTSQGEGSKLNKGEEKQDRPLCDFKQDPELPKDSKVSLLNSLLEFNCNDFNDTSIVKIHRARSQGRFAHNLDSSLVPYFNKQTPSKRSNDAVQAFEAQLRRHYHEQLATEYRSLYTQLMHPDSPTQLELNDLKRQHLSIESQLWRMNRRFNEFQGTVARPLRNRAYEDLLRHVEILNRANAGDVLMFTTSRYGEADTYQRLKQDEEKILELFKKR</sequence>
<evidence type="ECO:0000313" key="3">
    <source>
        <dbReference type="Proteomes" id="UP000006310"/>
    </source>
</evidence>
<evidence type="ECO:0008006" key="4">
    <source>
        <dbReference type="Google" id="ProtNLM"/>
    </source>
</evidence>
<protein>
    <recommendedName>
        <fullName evidence="4">Ketopantoate reductase C-terminal domain-containing protein</fullName>
    </recommendedName>
</protein>
<dbReference type="AlphaFoldDB" id="J7S3J2"/>
<evidence type="ECO:0000313" key="2">
    <source>
        <dbReference type="EMBL" id="CCK72657.1"/>
    </source>
</evidence>
<dbReference type="OrthoDB" id="4068630at2759"/>
<name>J7S3J2_HUIN7</name>
<dbReference type="OMA" id="IYEQFDY"/>
<dbReference type="EMBL" id="HE978325">
    <property type="protein sequence ID" value="CCK72657.1"/>
    <property type="molecule type" value="Genomic_DNA"/>
</dbReference>
<organism evidence="2 3">
    <name type="scientific">Huiozyma naganishii (strain ATCC MYA-139 / BCRC 22969 / CBS 8797 / KCTC 17520 / NBRC 10181 / NCYC 3082 / Yp74L-3)</name>
    <name type="common">Yeast</name>
    <name type="synonym">Kazachstania naganishii</name>
    <dbReference type="NCBI Taxonomy" id="1071383"/>
    <lineage>
        <taxon>Eukaryota</taxon>
        <taxon>Fungi</taxon>
        <taxon>Dikarya</taxon>
        <taxon>Ascomycota</taxon>
        <taxon>Saccharomycotina</taxon>
        <taxon>Saccharomycetes</taxon>
        <taxon>Saccharomycetales</taxon>
        <taxon>Saccharomycetaceae</taxon>
        <taxon>Huiozyma</taxon>
    </lineage>
</organism>
<evidence type="ECO:0000256" key="1">
    <source>
        <dbReference type="SAM" id="MobiDB-lite"/>
    </source>
</evidence>
<dbReference type="RefSeq" id="XP_022466902.1">
    <property type="nucleotide sequence ID" value="XM_022610624.1"/>
</dbReference>
<accession>J7S3J2</accession>
<dbReference type="GO" id="GO:0030476">
    <property type="term" value="P:ascospore wall assembly"/>
    <property type="evidence" value="ECO:0007669"/>
    <property type="project" value="EnsemblFungi"/>
</dbReference>
<dbReference type="HOGENOM" id="CLU_022832_0_0_1"/>
<feature type="region of interest" description="Disordered" evidence="1">
    <location>
        <begin position="454"/>
        <end position="481"/>
    </location>
</feature>
<dbReference type="GO" id="GO:0005737">
    <property type="term" value="C:cytoplasm"/>
    <property type="evidence" value="ECO:0007669"/>
    <property type="project" value="EnsemblFungi"/>
</dbReference>
<reference evidence="2 3" key="1">
    <citation type="journal article" date="2011" name="Proc. Natl. Acad. Sci. U.S.A.">
        <title>Evolutionary erosion of yeast sex chromosomes by mating-type switching accidents.</title>
        <authorList>
            <person name="Gordon J.L."/>
            <person name="Armisen D."/>
            <person name="Proux-Wera E."/>
            <person name="Oheigeartaigh S.S."/>
            <person name="Byrne K.P."/>
            <person name="Wolfe K.H."/>
        </authorList>
    </citation>
    <scope>NUCLEOTIDE SEQUENCE [LARGE SCALE GENOMIC DNA]</scope>
    <source>
        <strain evidence="3">ATCC MYA-139 / BCRC 22969 / CBS 8797 / CCRC 22969 / KCTC 17520 / NBRC 10181 / NCYC 3082</strain>
    </source>
</reference>